<dbReference type="Pfam" id="PF00072">
    <property type="entry name" value="Response_reg"/>
    <property type="match status" value="1"/>
</dbReference>
<reference evidence="3 4" key="1">
    <citation type="submission" date="2018-11" db="EMBL/GenBank/DDBJ databases">
        <authorList>
            <person name="Ye M.-Q."/>
            <person name="Du Z.-J."/>
        </authorList>
    </citation>
    <scope>NUCLEOTIDE SEQUENCE [LARGE SCALE GENOMIC DNA]</scope>
    <source>
        <strain evidence="3 4">U0105</strain>
    </source>
</reference>
<organism evidence="3 4">
    <name type="scientific">Alteromonas sediminis</name>
    <dbReference type="NCBI Taxonomy" id="2259342"/>
    <lineage>
        <taxon>Bacteria</taxon>
        <taxon>Pseudomonadati</taxon>
        <taxon>Pseudomonadota</taxon>
        <taxon>Gammaproteobacteria</taxon>
        <taxon>Alteromonadales</taxon>
        <taxon>Alteromonadaceae</taxon>
        <taxon>Alteromonas/Salinimonas group</taxon>
        <taxon>Alteromonas</taxon>
    </lineage>
</organism>
<dbReference type="InterPro" id="IPR052020">
    <property type="entry name" value="Cyclic_di-GMP/3'3'-cGAMP_PDE"/>
</dbReference>
<dbReference type="InterPro" id="IPR011006">
    <property type="entry name" value="CheY-like_superfamily"/>
</dbReference>
<evidence type="ECO:0000313" key="4">
    <source>
        <dbReference type="Proteomes" id="UP000275281"/>
    </source>
</evidence>
<keyword evidence="4" id="KW-1185">Reference proteome</keyword>
<comment type="caution">
    <text evidence="3">The sequence shown here is derived from an EMBL/GenBank/DDBJ whole genome shotgun (WGS) entry which is preliminary data.</text>
</comment>
<dbReference type="EMBL" id="RPOK01000001">
    <property type="protein sequence ID" value="RPJ68590.1"/>
    <property type="molecule type" value="Genomic_DNA"/>
</dbReference>
<dbReference type="GO" id="GO:0000160">
    <property type="term" value="P:phosphorelay signal transduction system"/>
    <property type="evidence" value="ECO:0007669"/>
    <property type="project" value="InterPro"/>
</dbReference>
<feature type="modified residue" description="4-aspartylphosphate" evidence="1">
    <location>
        <position position="73"/>
    </location>
</feature>
<name>A0A3N5Y4R3_9ALTE</name>
<dbReference type="PANTHER" id="PTHR45228">
    <property type="entry name" value="CYCLIC DI-GMP PHOSPHODIESTERASE TM_0186-RELATED"/>
    <property type="match status" value="1"/>
</dbReference>
<dbReference type="PROSITE" id="PS50110">
    <property type="entry name" value="RESPONSE_REGULATORY"/>
    <property type="match status" value="1"/>
</dbReference>
<dbReference type="OrthoDB" id="9802066at2"/>
<dbReference type="Gene3D" id="3.40.50.2300">
    <property type="match status" value="1"/>
</dbReference>
<evidence type="ECO:0000313" key="3">
    <source>
        <dbReference type="EMBL" id="RPJ68590.1"/>
    </source>
</evidence>
<dbReference type="SMART" id="SM00448">
    <property type="entry name" value="REC"/>
    <property type="match status" value="1"/>
</dbReference>
<evidence type="ECO:0000256" key="1">
    <source>
        <dbReference type="PROSITE-ProRule" id="PRU00169"/>
    </source>
</evidence>
<sequence>MSLAEVNVDRHTQPIKTISTPPINVLLVDDEQQILRALTRLIRPLEFQVFTASCVSSARKILHHEPIDIVITDLKMPFETGDILLAEIVTQRPCPVRILLTGFADLVFVKSLLNRGEIDFYLEKPWDKNELVALLKKAKDKVITRHAKHNKIHKINYLTHKLRVKNASFVAALTASIKQQKEAACEKKVAVDDAIASLLNIVEVSPQIDECFAHDVSLLAVQLAKMLGFTSKQTINLMLAAKLCEIGLLGASIDVATQPIQYLHADQRAEYLNQVNYAQRVLKPIPALHCVSDIIVQQFLQPLDAIHAGIDILEEALVLSVCRDICLLKYGRLTGEEENESTIRRYINKHASDKYSADIARAASDLVNQYDTFLYLGKKPVRSLRAGMVVKSDLRLKKGQLLFPKGHKLTQRNIQRLLVVEQNIDYPLLVPVTTSLDLQETQPA</sequence>
<dbReference type="SUPFAM" id="SSF52172">
    <property type="entry name" value="CheY-like"/>
    <property type="match status" value="1"/>
</dbReference>
<dbReference type="AlphaFoldDB" id="A0A3N5Y4R3"/>
<keyword evidence="1" id="KW-0597">Phosphoprotein</keyword>
<gene>
    <name evidence="3" type="ORF">DRW07_04085</name>
</gene>
<dbReference type="PANTHER" id="PTHR45228:SF8">
    <property type="entry name" value="TWO-COMPONENT RESPONSE REGULATOR-RELATED"/>
    <property type="match status" value="1"/>
</dbReference>
<dbReference type="Gene3D" id="1.10.3210.10">
    <property type="entry name" value="Hypothetical protein af1432"/>
    <property type="match status" value="1"/>
</dbReference>
<proteinExistence type="predicted"/>
<dbReference type="InterPro" id="IPR001789">
    <property type="entry name" value="Sig_transdc_resp-reg_receiver"/>
</dbReference>
<dbReference type="Proteomes" id="UP000275281">
    <property type="component" value="Unassembled WGS sequence"/>
</dbReference>
<protein>
    <submittedName>
        <fullName evidence="3">Response regulator</fullName>
    </submittedName>
</protein>
<evidence type="ECO:0000259" key="2">
    <source>
        <dbReference type="PROSITE" id="PS50110"/>
    </source>
</evidence>
<accession>A0A3N5Y4R3</accession>
<feature type="domain" description="Response regulatory" evidence="2">
    <location>
        <begin position="24"/>
        <end position="139"/>
    </location>
</feature>